<dbReference type="GO" id="GO:0000725">
    <property type="term" value="P:recombinational repair"/>
    <property type="evidence" value="ECO:0007669"/>
    <property type="project" value="TreeGrafter"/>
</dbReference>
<dbReference type="EMBL" id="CP036299">
    <property type="protein sequence ID" value="QDV29965.1"/>
    <property type="molecule type" value="Genomic_DNA"/>
</dbReference>
<protein>
    <recommendedName>
        <fullName evidence="8">DNA 3'-5' helicase</fullName>
        <ecNumber evidence="8">5.6.2.4</ecNumber>
    </recommendedName>
</protein>
<evidence type="ECO:0000256" key="4">
    <source>
        <dbReference type="ARBA" id="ARBA00022806"/>
    </source>
</evidence>
<evidence type="ECO:0000256" key="3">
    <source>
        <dbReference type="ARBA" id="ARBA00022801"/>
    </source>
</evidence>
<gene>
    <name evidence="14" type="primary">pcrA_2</name>
    <name evidence="14" type="ORF">Spb1_18920</name>
</gene>
<organism evidence="14 15">
    <name type="scientific">Planctopirus ephydatiae</name>
    <dbReference type="NCBI Taxonomy" id="2528019"/>
    <lineage>
        <taxon>Bacteria</taxon>
        <taxon>Pseudomonadati</taxon>
        <taxon>Planctomycetota</taxon>
        <taxon>Planctomycetia</taxon>
        <taxon>Planctomycetales</taxon>
        <taxon>Planctomycetaceae</taxon>
        <taxon>Planctopirus</taxon>
    </lineage>
</organism>
<dbReference type="PROSITE" id="PS51198">
    <property type="entry name" value="UVRD_HELICASE_ATP_BIND"/>
    <property type="match status" value="1"/>
</dbReference>
<evidence type="ECO:0000259" key="12">
    <source>
        <dbReference type="PROSITE" id="PS51198"/>
    </source>
</evidence>
<keyword evidence="5 10" id="KW-0067">ATP-binding</keyword>
<comment type="catalytic activity">
    <reaction evidence="7">
        <text>Couples ATP hydrolysis with the unwinding of duplex DNA by translocating in the 3'-5' direction.</text>
        <dbReference type="EC" id="5.6.2.4"/>
    </reaction>
</comment>
<accession>A0A518GMT2</accession>
<evidence type="ECO:0000256" key="8">
    <source>
        <dbReference type="ARBA" id="ARBA00034808"/>
    </source>
</evidence>
<dbReference type="SUPFAM" id="SSF52540">
    <property type="entry name" value="P-loop containing nucleoside triphosphate hydrolases"/>
    <property type="match status" value="1"/>
</dbReference>
<dbReference type="PANTHER" id="PTHR11070">
    <property type="entry name" value="UVRD / RECB / PCRA DNA HELICASE FAMILY MEMBER"/>
    <property type="match status" value="1"/>
</dbReference>
<dbReference type="AlphaFoldDB" id="A0A518GMT2"/>
<feature type="domain" description="UvrD-like helicase C-terminal" evidence="13">
    <location>
        <begin position="285"/>
        <end position="565"/>
    </location>
</feature>
<evidence type="ECO:0000313" key="15">
    <source>
        <dbReference type="Proteomes" id="UP000315349"/>
    </source>
</evidence>
<proteinExistence type="inferred from homology"/>
<dbReference type="Gene3D" id="1.10.486.10">
    <property type="entry name" value="PCRA, domain 4"/>
    <property type="match status" value="1"/>
</dbReference>
<evidence type="ECO:0000256" key="5">
    <source>
        <dbReference type="ARBA" id="ARBA00022840"/>
    </source>
</evidence>
<dbReference type="CDD" id="cd18807">
    <property type="entry name" value="SF1_C_UvrD"/>
    <property type="match status" value="1"/>
</dbReference>
<comment type="similarity">
    <text evidence="1">Belongs to the helicase family. UvrD subfamily.</text>
</comment>
<dbReference type="Pfam" id="PF13361">
    <property type="entry name" value="UvrD_C"/>
    <property type="match status" value="1"/>
</dbReference>
<evidence type="ECO:0000256" key="2">
    <source>
        <dbReference type="ARBA" id="ARBA00022741"/>
    </source>
</evidence>
<keyword evidence="2 10" id="KW-0547">Nucleotide-binding</keyword>
<keyword evidence="6" id="KW-0413">Isomerase</keyword>
<dbReference type="InterPro" id="IPR000212">
    <property type="entry name" value="DNA_helicase_UvrD/REP"/>
</dbReference>
<dbReference type="CDD" id="cd17932">
    <property type="entry name" value="DEXQc_UvrD"/>
    <property type="match status" value="1"/>
</dbReference>
<evidence type="ECO:0000313" key="14">
    <source>
        <dbReference type="EMBL" id="QDV29965.1"/>
    </source>
</evidence>
<dbReference type="GO" id="GO:0005524">
    <property type="term" value="F:ATP binding"/>
    <property type="evidence" value="ECO:0007669"/>
    <property type="project" value="UniProtKB-UniRule"/>
</dbReference>
<dbReference type="Pfam" id="PF00580">
    <property type="entry name" value="UvrD-helicase"/>
    <property type="match status" value="1"/>
</dbReference>
<sequence>MLDISHLNRPQQEAVRTHRGPLLVLAGAGTGKTRVITYRMADLIAAGVDPERILSVTFTNKAAREMLDRTSLLLGRTMKKRPTISTFHSWCVGILRQEIDSLGYPKQFVIYDRGDQESAARKALQVLKMTDTALKPGDLLAQISRWKMQGVTPDLAQEIADSDHEQLAGMAYRRYQLALKAAGGVDFDDLLFLTWQLFKHHPDTLERQQNRFDFVQIDEYQDTNELQFRLIEAIVRRHQNLCVVGDDDQSIYGWRGAEVKHILGFKQSFPAAKVVRLEDNYRCTESIIQLANQLVAHNRGRHEKRLIAHRGGTSVVFREYPDEQAEAEGVVRDIAYLIHQLNVRPCEIAILFRTNEQPRIFEHELRRKQIHYRIVGGQSFFDRKEIKDLQAYLKVLVNPRDDLSLLRIINVPPRGIGDATCERLLARAVKEKRRFWDVIPDAAAAGEITSKALNNLRQFEQQMSGLREAFKQPGVKLSETFLRMVETTGYAREIERTYKSAEQQEMRNLILGEFANAVSQYESQSRSPSLEGYLDEISLGGSDFAAPERPDENAITLMTLHSAKGLEFERVYLVGLEEGILPHKRSVDEEFENPSSVEEERRLCYVGITRAKDFLTITRSQSRVKWGKKRETKPSRFLKEMRTAIETTAAPEGAGIDPAARSRTTGGGRTSHPAPHGEML</sequence>
<dbReference type="GO" id="GO:0003677">
    <property type="term" value="F:DNA binding"/>
    <property type="evidence" value="ECO:0007669"/>
    <property type="project" value="InterPro"/>
</dbReference>
<reference evidence="14 15" key="1">
    <citation type="submission" date="2019-02" db="EMBL/GenBank/DDBJ databases">
        <title>Deep-cultivation of Planctomycetes and their phenomic and genomic characterization uncovers novel biology.</title>
        <authorList>
            <person name="Wiegand S."/>
            <person name="Jogler M."/>
            <person name="Boedeker C."/>
            <person name="Pinto D."/>
            <person name="Vollmers J."/>
            <person name="Rivas-Marin E."/>
            <person name="Kohn T."/>
            <person name="Peeters S.H."/>
            <person name="Heuer A."/>
            <person name="Rast P."/>
            <person name="Oberbeckmann S."/>
            <person name="Bunk B."/>
            <person name="Jeske O."/>
            <person name="Meyerdierks A."/>
            <person name="Storesund J.E."/>
            <person name="Kallscheuer N."/>
            <person name="Luecker S."/>
            <person name="Lage O.M."/>
            <person name="Pohl T."/>
            <person name="Merkel B.J."/>
            <person name="Hornburger P."/>
            <person name="Mueller R.-W."/>
            <person name="Bruemmer F."/>
            <person name="Labrenz M."/>
            <person name="Spormann A.M."/>
            <person name="Op den Camp H."/>
            <person name="Overmann J."/>
            <person name="Amann R."/>
            <person name="Jetten M.S.M."/>
            <person name="Mascher T."/>
            <person name="Medema M.H."/>
            <person name="Devos D.P."/>
            <person name="Kaster A.-K."/>
            <person name="Ovreas L."/>
            <person name="Rohde M."/>
            <person name="Galperin M.Y."/>
            <person name="Jogler C."/>
        </authorList>
    </citation>
    <scope>NUCLEOTIDE SEQUENCE [LARGE SCALE GENOMIC DNA]</scope>
    <source>
        <strain evidence="14 15">Spb1</strain>
    </source>
</reference>
<dbReference type="GO" id="GO:0005829">
    <property type="term" value="C:cytosol"/>
    <property type="evidence" value="ECO:0007669"/>
    <property type="project" value="TreeGrafter"/>
</dbReference>
<evidence type="ECO:0000256" key="7">
    <source>
        <dbReference type="ARBA" id="ARBA00034617"/>
    </source>
</evidence>
<dbReference type="KEGG" id="peh:Spb1_18920"/>
<dbReference type="EC" id="5.6.2.4" evidence="8"/>
<keyword evidence="4 10" id="KW-0347">Helicase</keyword>
<evidence type="ECO:0000256" key="6">
    <source>
        <dbReference type="ARBA" id="ARBA00023235"/>
    </source>
</evidence>
<feature type="region of interest" description="Disordered" evidence="11">
    <location>
        <begin position="648"/>
        <end position="680"/>
    </location>
</feature>
<comment type="catalytic activity">
    <reaction evidence="9">
        <text>ATP + H2O = ADP + phosphate + H(+)</text>
        <dbReference type="Rhea" id="RHEA:13065"/>
        <dbReference type="ChEBI" id="CHEBI:15377"/>
        <dbReference type="ChEBI" id="CHEBI:15378"/>
        <dbReference type="ChEBI" id="CHEBI:30616"/>
        <dbReference type="ChEBI" id="CHEBI:43474"/>
        <dbReference type="ChEBI" id="CHEBI:456216"/>
        <dbReference type="EC" id="5.6.2.4"/>
    </reaction>
</comment>
<dbReference type="GO" id="GO:0043138">
    <property type="term" value="F:3'-5' DNA helicase activity"/>
    <property type="evidence" value="ECO:0007669"/>
    <property type="project" value="UniProtKB-EC"/>
</dbReference>
<keyword evidence="15" id="KW-1185">Reference proteome</keyword>
<dbReference type="PROSITE" id="PS51217">
    <property type="entry name" value="UVRD_HELICASE_CTER"/>
    <property type="match status" value="1"/>
</dbReference>
<evidence type="ECO:0000256" key="9">
    <source>
        <dbReference type="ARBA" id="ARBA00048988"/>
    </source>
</evidence>
<evidence type="ECO:0000256" key="10">
    <source>
        <dbReference type="PROSITE-ProRule" id="PRU00560"/>
    </source>
</evidence>
<dbReference type="OrthoDB" id="9810135at2"/>
<dbReference type="PANTHER" id="PTHR11070:SF64">
    <property type="entry name" value="ATP-DEPENDENT DNA HELICASE REP"/>
    <property type="match status" value="1"/>
</dbReference>
<feature type="domain" description="UvrD-like helicase ATP-binding" evidence="12">
    <location>
        <begin position="5"/>
        <end position="284"/>
    </location>
</feature>
<evidence type="ECO:0000259" key="13">
    <source>
        <dbReference type="PROSITE" id="PS51217"/>
    </source>
</evidence>
<keyword evidence="3 10" id="KW-0378">Hydrolase</keyword>
<dbReference type="GO" id="GO:0016887">
    <property type="term" value="F:ATP hydrolysis activity"/>
    <property type="evidence" value="ECO:0007669"/>
    <property type="project" value="RHEA"/>
</dbReference>
<dbReference type="Gene3D" id="1.10.10.160">
    <property type="match status" value="1"/>
</dbReference>
<evidence type="ECO:0000256" key="11">
    <source>
        <dbReference type="SAM" id="MobiDB-lite"/>
    </source>
</evidence>
<dbReference type="Gene3D" id="3.40.50.300">
    <property type="entry name" value="P-loop containing nucleotide triphosphate hydrolases"/>
    <property type="match status" value="2"/>
</dbReference>
<dbReference type="Proteomes" id="UP000315349">
    <property type="component" value="Chromosome"/>
</dbReference>
<dbReference type="InterPro" id="IPR013986">
    <property type="entry name" value="DExx_box_DNA_helicase_dom_sf"/>
</dbReference>
<feature type="binding site" evidence="10">
    <location>
        <begin position="26"/>
        <end position="33"/>
    </location>
    <ligand>
        <name>ATP</name>
        <dbReference type="ChEBI" id="CHEBI:30616"/>
    </ligand>
</feature>
<dbReference type="InterPro" id="IPR027417">
    <property type="entry name" value="P-loop_NTPase"/>
</dbReference>
<dbReference type="InterPro" id="IPR014017">
    <property type="entry name" value="DNA_helicase_UvrD-like_C"/>
</dbReference>
<dbReference type="InterPro" id="IPR014016">
    <property type="entry name" value="UvrD-like_ATP-bd"/>
</dbReference>
<name>A0A518GMT2_9PLAN</name>
<evidence type="ECO:0000256" key="1">
    <source>
        <dbReference type="ARBA" id="ARBA00009922"/>
    </source>
</evidence>
<dbReference type="RefSeq" id="WP_145298578.1">
    <property type="nucleotide sequence ID" value="NZ_CP036299.1"/>
</dbReference>